<proteinExistence type="predicted"/>
<evidence type="ECO:0000256" key="2">
    <source>
        <dbReference type="ARBA" id="ARBA00022801"/>
    </source>
</evidence>
<dbReference type="HOGENOM" id="CLU_022501_4_0_1"/>
<dbReference type="InterPro" id="IPR029058">
    <property type="entry name" value="AB_hydrolase_fold"/>
</dbReference>
<dbReference type="AlphaFoldDB" id="A0A060SCH9"/>
<evidence type="ECO:0000256" key="1">
    <source>
        <dbReference type="ARBA" id="ARBA00013201"/>
    </source>
</evidence>
<name>A0A060SCH9_PYCCI</name>
<keyword evidence="2" id="KW-0378">Hydrolase</keyword>
<feature type="region of interest" description="Disordered" evidence="5">
    <location>
        <begin position="385"/>
        <end position="427"/>
    </location>
</feature>
<dbReference type="Pfam" id="PF03403">
    <property type="entry name" value="PAF-AH_p_II"/>
    <property type="match status" value="1"/>
</dbReference>
<dbReference type="OrthoDB" id="2363873at2759"/>
<comment type="caution">
    <text evidence="6">The sequence shown here is derived from an EMBL/GenBank/DDBJ whole genome shotgun (WGS) entry which is preliminary data.</text>
</comment>
<evidence type="ECO:0000256" key="5">
    <source>
        <dbReference type="SAM" id="MobiDB-lite"/>
    </source>
</evidence>
<keyword evidence="3" id="KW-0442">Lipid degradation</keyword>
<evidence type="ECO:0000256" key="3">
    <source>
        <dbReference type="ARBA" id="ARBA00022963"/>
    </source>
</evidence>
<feature type="compositionally biased region" description="Low complexity" evidence="5">
    <location>
        <begin position="1"/>
        <end position="21"/>
    </location>
</feature>
<dbReference type="EMBL" id="CCBP010000108">
    <property type="protein sequence ID" value="CDO71911.1"/>
    <property type="molecule type" value="Genomic_DNA"/>
</dbReference>
<dbReference type="PANTHER" id="PTHR10272">
    <property type="entry name" value="PLATELET-ACTIVATING FACTOR ACETYLHYDROLASE"/>
    <property type="match status" value="1"/>
</dbReference>
<dbReference type="EC" id="3.1.1.47" evidence="1"/>
<evidence type="ECO:0000313" key="6">
    <source>
        <dbReference type="EMBL" id="CDO71911.1"/>
    </source>
</evidence>
<dbReference type="OMA" id="TLDWIQW"/>
<evidence type="ECO:0000313" key="7">
    <source>
        <dbReference type="Proteomes" id="UP000029665"/>
    </source>
</evidence>
<sequence length="427" mass="46868">MFHRPPSAAAASSSPNLLLPPQKGATSPESHLRSASLVNLPAEENGQAEIEKPPKLQEFSKQSPFGALLSRTLPNYTGPYSVGVRDLEVPIPRQSFGTFRHKRMPHVDAGIVVDTVLFTVFYPCEPQEKPKYVAWFPNRGFIVAAIEHRDGTSPSSTIVAADGATTTLDWIQWSDLDWPELSEQPKDDSVLRREQIKCRVAEIEAVIETMQQISKGEAPNELLKKPDASVWSAWRLVDASRPVLAGHSLGGSAALAVSAKDSYDYRAVVAFDPALQRLLPWESSLPRPILVVNSEEVMEHEFKESFEIFAKTATSDLQVYTISGTTHPSFSDVFLILPDAINKLTGLHCAADVVLERVVRATEEYLSGEGGAGGYVSYDDVLREEEDGADSIEPPAKGKRRHFWRHSSGDQGGKMYKSVGKSAESLA</sequence>
<dbReference type="GO" id="GO:0003847">
    <property type="term" value="F:1-alkyl-2-acetylglycerophosphocholine esterase activity"/>
    <property type="evidence" value="ECO:0007669"/>
    <property type="project" value="UniProtKB-EC"/>
</dbReference>
<dbReference type="GO" id="GO:0016042">
    <property type="term" value="P:lipid catabolic process"/>
    <property type="evidence" value="ECO:0007669"/>
    <property type="project" value="UniProtKB-KW"/>
</dbReference>
<keyword evidence="4" id="KW-0443">Lipid metabolism</keyword>
<dbReference type="STRING" id="5643.A0A060SCH9"/>
<organism evidence="6 7">
    <name type="scientific">Pycnoporus cinnabarinus</name>
    <name type="common">Cinnabar-red polypore</name>
    <name type="synonym">Trametes cinnabarina</name>
    <dbReference type="NCBI Taxonomy" id="5643"/>
    <lineage>
        <taxon>Eukaryota</taxon>
        <taxon>Fungi</taxon>
        <taxon>Dikarya</taxon>
        <taxon>Basidiomycota</taxon>
        <taxon>Agaricomycotina</taxon>
        <taxon>Agaricomycetes</taxon>
        <taxon>Polyporales</taxon>
        <taxon>Polyporaceae</taxon>
        <taxon>Trametes</taxon>
    </lineage>
</organism>
<dbReference type="Gene3D" id="3.40.50.1820">
    <property type="entry name" value="alpha/beta hydrolase"/>
    <property type="match status" value="2"/>
</dbReference>
<dbReference type="PANTHER" id="PTHR10272:SF0">
    <property type="entry name" value="PLATELET-ACTIVATING FACTOR ACETYLHYDROLASE"/>
    <property type="match status" value="1"/>
</dbReference>
<reference evidence="6" key="1">
    <citation type="submission" date="2014-01" db="EMBL/GenBank/DDBJ databases">
        <title>The genome of the white-rot fungus Pycnoporus cinnabarinus: a basidiomycete model with a versatile arsenal for lignocellulosic biomass breakdown.</title>
        <authorList>
            <person name="Levasseur A."/>
            <person name="Lomascolo A."/>
            <person name="Ruiz-Duenas F.J."/>
            <person name="Uzan E."/>
            <person name="Piumi F."/>
            <person name="Kues U."/>
            <person name="Ram A.F.J."/>
            <person name="Murat C."/>
            <person name="Haon M."/>
            <person name="Benoit I."/>
            <person name="Arfi Y."/>
            <person name="Chevret D."/>
            <person name="Drula E."/>
            <person name="Kwon M.J."/>
            <person name="Gouret P."/>
            <person name="Lesage-Meessen L."/>
            <person name="Lombard V."/>
            <person name="Mariette J."/>
            <person name="Noirot C."/>
            <person name="Park J."/>
            <person name="Patyshakuliyeva A."/>
            <person name="Wieneger R.A.B."/>
            <person name="Wosten H.A.B."/>
            <person name="Martin F."/>
            <person name="Coutinho P.M."/>
            <person name="de Vries R."/>
            <person name="Martinez A.T."/>
            <person name="Klopp C."/>
            <person name="Pontarotti P."/>
            <person name="Henrissat B."/>
            <person name="Record E."/>
        </authorList>
    </citation>
    <scope>NUCLEOTIDE SEQUENCE [LARGE SCALE GENOMIC DNA]</scope>
    <source>
        <strain evidence="6">BRFM137</strain>
    </source>
</reference>
<gene>
    <name evidence="6" type="ORF">BN946_scf184940.g58</name>
</gene>
<feature type="region of interest" description="Disordered" evidence="5">
    <location>
        <begin position="1"/>
        <end position="34"/>
    </location>
</feature>
<accession>A0A060SCH9</accession>
<protein>
    <recommendedName>
        <fullName evidence="1">1-alkyl-2-acetylglycerophosphocholine esterase</fullName>
        <ecNumber evidence="1">3.1.1.47</ecNumber>
    </recommendedName>
</protein>
<dbReference type="Proteomes" id="UP000029665">
    <property type="component" value="Unassembled WGS sequence"/>
</dbReference>
<evidence type="ECO:0000256" key="4">
    <source>
        <dbReference type="ARBA" id="ARBA00023098"/>
    </source>
</evidence>
<dbReference type="SUPFAM" id="SSF53474">
    <property type="entry name" value="alpha/beta-Hydrolases"/>
    <property type="match status" value="1"/>
</dbReference>
<keyword evidence="7" id="KW-1185">Reference proteome</keyword>